<reference evidence="1 2" key="1">
    <citation type="submission" date="2019-04" db="EMBL/GenBank/DDBJ databases">
        <title>Friends and foes A comparative genomics studyof 23 Aspergillus species from section Flavi.</title>
        <authorList>
            <consortium name="DOE Joint Genome Institute"/>
            <person name="Kjaerbolling I."/>
            <person name="Vesth T."/>
            <person name="Frisvad J.C."/>
            <person name="Nybo J.L."/>
            <person name="Theobald S."/>
            <person name="Kildgaard S."/>
            <person name="Isbrandt T."/>
            <person name="Kuo A."/>
            <person name="Sato A."/>
            <person name="Lyhne E.K."/>
            <person name="Kogle M.E."/>
            <person name="Wiebenga A."/>
            <person name="Kun R.S."/>
            <person name="Lubbers R.J."/>
            <person name="Makela M.R."/>
            <person name="Barry K."/>
            <person name="Chovatia M."/>
            <person name="Clum A."/>
            <person name="Daum C."/>
            <person name="Haridas S."/>
            <person name="He G."/>
            <person name="LaButti K."/>
            <person name="Lipzen A."/>
            <person name="Mondo S."/>
            <person name="Riley R."/>
            <person name="Salamov A."/>
            <person name="Simmons B.A."/>
            <person name="Magnuson J.K."/>
            <person name="Henrissat B."/>
            <person name="Mortensen U.H."/>
            <person name="Larsen T.O."/>
            <person name="Devries R.P."/>
            <person name="Grigoriev I.V."/>
            <person name="Machida M."/>
            <person name="Baker S.E."/>
            <person name="Andersen M.R."/>
        </authorList>
    </citation>
    <scope>NUCLEOTIDE SEQUENCE [LARGE SCALE GENOMIC DNA]</scope>
    <source>
        <strain evidence="1 2">IBT 29228</strain>
    </source>
</reference>
<gene>
    <name evidence="1" type="ORF">BDV26DRAFT_120640</name>
</gene>
<dbReference type="InterPro" id="IPR055530">
    <property type="entry name" value="DUF7104"/>
</dbReference>
<dbReference type="Pfam" id="PF23397">
    <property type="entry name" value="DUF7104"/>
    <property type="match status" value="6"/>
</dbReference>
<sequence length="532" mass="58196">MCGPVEMNGYAFISGLQNLEVLRTARPELQGLVQSAYHLIKDAVFRPSYQFATRGTLSIGELIDMYHTRHASCLHDKVYALLGMCSDDPDTEPLRPAYHLPWNTVFERVIKHIISPDISVNTWPGREVAVIRGKGYVLGIIKSVTTPGSRYDRQEVKVLFRDTVEALYHYMDSGVQWLLQTPAEPIRAGDIVCLLQGASAPTIVRLSNKGLRIIMSSVVPRYKKIPGKMEWGLHGPPSEASVLHDLVLQWDWAPILDDGLQAKNQDGLLNHAVLHDILSIAIPSKYGVLTSGLCGIGGTPDGSSVMKALLDQTGDVLPITEDIVRRAAGHDDLSADLLKILFEHKGNSLPITEQVTKAAAGNSDGYSVMMLLFKQRGDSLPITEEVVRAAASNTGDGRRILRILFKERGDSLIISENIVAAAAGNQKEGPSIIQDLFEQRGESLPITEAVLLAAVTNRGPDAPSSILDVILEKRGGRLPLTPSVIKAVAANSSWMRASTLLQLLGQKRHDQQPQTLDLSTMQHLFQTLTEIV</sequence>
<accession>A0A5N7AS68</accession>
<name>A0A5N7AS68_9EURO</name>
<evidence type="ECO:0000313" key="1">
    <source>
        <dbReference type="EMBL" id="KAE8371728.1"/>
    </source>
</evidence>
<dbReference type="EMBL" id="ML736402">
    <property type="protein sequence ID" value="KAE8371728.1"/>
    <property type="molecule type" value="Genomic_DNA"/>
</dbReference>
<dbReference type="Proteomes" id="UP000326198">
    <property type="component" value="Unassembled WGS sequence"/>
</dbReference>
<dbReference type="OrthoDB" id="1577640at2759"/>
<organism evidence="1 2">
    <name type="scientific">Aspergillus bertholletiae</name>
    <dbReference type="NCBI Taxonomy" id="1226010"/>
    <lineage>
        <taxon>Eukaryota</taxon>
        <taxon>Fungi</taxon>
        <taxon>Dikarya</taxon>
        <taxon>Ascomycota</taxon>
        <taxon>Pezizomycotina</taxon>
        <taxon>Eurotiomycetes</taxon>
        <taxon>Eurotiomycetidae</taxon>
        <taxon>Eurotiales</taxon>
        <taxon>Aspergillaceae</taxon>
        <taxon>Aspergillus</taxon>
        <taxon>Aspergillus subgen. Circumdati</taxon>
    </lineage>
</organism>
<keyword evidence="2" id="KW-1185">Reference proteome</keyword>
<dbReference type="Gene3D" id="1.20.5.340">
    <property type="match status" value="1"/>
</dbReference>
<dbReference type="AlphaFoldDB" id="A0A5N7AS68"/>
<protein>
    <submittedName>
        <fullName evidence="1">Uncharacterized protein</fullName>
    </submittedName>
</protein>
<proteinExistence type="predicted"/>
<evidence type="ECO:0000313" key="2">
    <source>
        <dbReference type="Proteomes" id="UP000326198"/>
    </source>
</evidence>